<dbReference type="Pfam" id="PF08241">
    <property type="entry name" value="Methyltransf_11"/>
    <property type="match status" value="1"/>
</dbReference>
<dbReference type="EMBL" id="CP109831">
    <property type="protein sequence ID" value="UYU17854.1"/>
    <property type="molecule type" value="Genomic_DNA"/>
</dbReference>
<dbReference type="GeneID" id="76731043"/>
<dbReference type="GeneID" id="4846086"/>
<dbReference type="Proteomes" id="UP001156196">
    <property type="component" value="Chromosome"/>
</dbReference>
<dbReference type="InterPro" id="IPR029063">
    <property type="entry name" value="SAM-dependent_MTases_sf"/>
</dbReference>
<proteinExistence type="predicted"/>
<dbReference type="AlphaFoldDB" id="A0AAX3E8U7"/>
<evidence type="ECO:0000259" key="1">
    <source>
        <dbReference type="Pfam" id="PF08241"/>
    </source>
</evidence>
<dbReference type="SUPFAM" id="SSF53335">
    <property type="entry name" value="S-adenosyl-L-methionine-dependent methyltransferases"/>
    <property type="match status" value="1"/>
</dbReference>
<dbReference type="PANTHER" id="PTHR43591">
    <property type="entry name" value="METHYLTRANSFERASE"/>
    <property type="match status" value="1"/>
</dbReference>
<dbReference type="CDD" id="cd02440">
    <property type="entry name" value="AdoMet_MTases"/>
    <property type="match status" value="1"/>
</dbReference>
<keyword evidence="2" id="KW-0808">Transferase</keyword>
<name>A0AAX3E8U7_9EURY</name>
<feature type="domain" description="Methyltransferase type 11" evidence="1">
    <location>
        <begin position="50"/>
        <end position="148"/>
    </location>
</feature>
<evidence type="ECO:0000313" key="2">
    <source>
        <dbReference type="EMBL" id="UYU17854.1"/>
    </source>
</evidence>
<dbReference type="InterPro" id="IPR013216">
    <property type="entry name" value="Methyltransf_11"/>
</dbReference>
<protein>
    <submittedName>
        <fullName evidence="2">Class I SAM-dependent methyltransferase</fullName>
    </submittedName>
</protein>
<reference evidence="2" key="1">
    <citation type="submission" date="2022-10" db="EMBL/GenBank/DDBJ databases">
        <title>Complete genome of Methanoculleus submarinus DSM 15122.</title>
        <authorList>
            <person name="Chen S.-C."/>
            <person name="Lai S.-J."/>
            <person name="You Y.-T."/>
        </authorList>
    </citation>
    <scope>NUCLEOTIDE SEQUENCE</scope>
    <source>
        <strain evidence="2">DSM 15122</strain>
    </source>
</reference>
<organism evidence="2 3">
    <name type="scientific">Methanoculleus submarinus</name>
    <dbReference type="NCBI Taxonomy" id="204050"/>
    <lineage>
        <taxon>Archaea</taxon>
        <taxon>Methanobacteriati</taxon>
        <taxon>Methanobacteriota</taxon>
        <taxon>Stenosarchaea group</taxon>
        <taxon>Methanomicrobia</taxon>
        <taxon>Methanomicrobiales</taxon>
        <taxon>Methanomicrobiaceae</taxon>
        <taxon>Methanoculleus</taxon>
    </lineage>
</organism>
<sequence>MKERIKETDQGIQGELDVQYFDRMQRHLRDKGLIATDEIVRSGIAGGLALELGPGPGYLGLEWLRKTDGSRLRAVEISRNMIVVAQKNAREYGLASRVEYTLGRVEEIPFGDEVFDAVFSNGSLHEWSEPQRAFHEIYRVLKPGGRWYVSDLKRDMNRVVVWFMKISVRPVEMRPGLQTSIDAAYTRRELEGILAGTPLKSGQVSENPFGLSIRGTK</sequence>
<keyword evidence="2" id="KW-0489">Methyltransferase</keyword>
<dbReference type="KEGG" id="msum:OH143_09085"/>
<dbReference type="GO" id="GO:0008757">
    <property type="term" value="F:S-adenosylmethionine-dependent methyltransferase activity"/>
    <property type="evidence" value="ECO:0007669"/>
    <property type="project" value="InterPro"/>
</dbReference>
<keyword evidence="3" id="KW-1185">Reference proteome</keyword>
<dbReference type="Gene3D" id="3.40.50.150">
    <property type="entry name" value="Vaccinia Virus protein VP39"/>
    <property type="match status" value="1"/>
</dbReference>
<dbReference type="PANTHER" id="PTHR43591:SF24">
    <property type="entry name" value="2-METHOXY-6-POLYPRENYL-1,4-BENZOQUINOL METHYLASE, MITOCHONDRIAL"/>
    <property type="match status" value="1"/>
</dbReference>
<gene>
    <name evidence="2" type="ORF">OH143_09085</name>
</gene>
<dbReference type="RefSeq" id="WP_011843317.1">
    <property type="nucleotide sequence ID" value="NZ_CP109831.1"/>
</dbReference>
<dbReference type="GO" id="GO:0032259">
    <property type="term" value="P:methylation"/>
    <property type="evidence" value="ECO:0007669"/>
    <property type="project" value="UniProtKB-KW"/>
</dbReference>
<accession>A0AAX3E8U7</accession>
<evidence type="ECO:0000313" key="3">
    <source>
        <dbReference type="Proteomes" id="UP001156196"/>
    </source>
</evidence>